<dbReference type="RefSeq" id="XP_052948114.1">
    <property type="nucleotide sequence ID" value="XM_053088377.1"/>
</dbReference>
<dbReference type="AlphaFoldDB" id="A0AA38LVX6"/>
<organism evidence="2 3">
    <name type="scientific">Dioszegia hungarica</name>
    <dbReference type="NCBI Taxonomy" id="4972"/>
    <lineage>
        <taxon>Eukaryota</taxon>
        <taxon>Fungi</taxon>
        <taxon>Dikarya</taxon>
        <taxon>Basidiomycota</taxon>
        <taxon>Agaricomycotina</taxon>
        <taxon>Tremellomycetes</taxon>
        <taxon>Tremellales</taxon>
        <taxon>Bulleribasidiaceae</taxon>
        <taxon>Dioszegia</taxon>
    </lineage>
</organism>
<name>A0AA38LVX6_9TREE</name>
<evidence type="ECO:0000313" key="3">
    <source>
        <dbReference type="Proteomes" id="UP001164286"/>
    </source>
</evidence>
<feature type="compositionally biased region" description="Acidic residues" evidence="1">
    <location>
        <begin position="55"/>
        <end position="78"/>
    </location>
</feature>
<accession>A0AA38LVX6</accession>
<evidence type="ECO:0000256" key="1">
    <source>
        <dbReference type="SAM" id="MobiDB-lite"/>
    </source>
</evidence>
<evidence type="ECO:0000313" key="2">
    <source>
        <dbReference type="EMBL" id="KAI9638337.1"/>
    </source>
</evidence>
<reference evidence="2" key="1">
    <citation type="journal article" date="2022" name="G3 (Bethesda)">
        <title>High quality genome of the basidiomycete yeast Dioszegia hungarica PDD-24b-2 isolated from cloud water.</title>
        <authorList>
            <person name="Jarrige D."/>
            <person name="Haridas S."/>
            <person name="Bleykasten-Grosshans C."/>
            <person name="Joly M."/>
            <person name="Nadalig T."/>
            <person name="Sancelme M."/>
            <person name="Vuilleumier S."/>
            <person name="Grigoriev I.V."/>
            <person name="Amato P."/>
            <person name="Bringel F."/>
        </authorList>
    </citation>
    <scope>NUCLEOTIDE SEQUENCE</scope>
    <source>
        <strain evidence="2">PDD-24b-2</strain>
    </source>
</reference>
<keyword evidence="3" id="KW-1185">Reference proteome</keyword>
<feature type="region of interest" description="Disordered" evidence="1">
    <location>
        <begin position="225"/>
        <end position="245"/>
    </location>
</feature>
<dbReference type="EMBL" id="JAKWFO010000003">
    <property type="protein sequence ID" value="KAI9638337.1"/>
    <property type="molecule type" value="Genomic_DNA"/>
</dbReference>
<dbReference type="GeneID" id="77727582"/>
<dbReference type="Proteomes" id="UP001164286">
    <property type="component" value="Unassembled WGS sequence"/>
</dbReference>
<feature type="region of interest" description="Disordered" evidence="1">
    <location>
        <begin position="1"/>
        <end position="94"/>
    </location>
</feature>
<gene>
    <name evidence="2" type="ORF">MKK02DRAFT_31788</name>
</gene>
<proteinExistence type="predicted"/>
<sequence length="359" mass="39825">MTDQAPLAASLPQRSSIPPMNRPKTRREPSGVSALNEGQPAYYSPVPDERIWPDSDSEFEFNPEDLQWDVGGADDEGEHLDKGDDSSDYSYNESATQHELQVGASALPSDHMDTDISANKGLTKAQNLRNQMKQRLRILMNRGILRSSVTTALAIPLWYLDKIIKSTSDSVPGQRKYEGYAIHKLPRRSISKAERRAGMYSFLDPKTASKAGMLLKVLLTSESNTPRPARISKRTGATLPSRRSRVGSYGQHLGRLAAAYFTLDDRGVRCTRDVDTRRVKLNWLRDVLERTDPETATGAGEAGKVRTRFVIHNTAPKGEPMAPILLDLGETIGSDDEGETVSLVSGQWINKYRATRGDR</sequence>
<comment type="caution">
    <text evidence="2">The sequence shown here is derived from an EMBL/GenBank/DDBJ whole genome shotgun (WGS) entry which is preliminary data.</text>
</comment>
<protein>
    <submittedName>
        <fullName evidence="2">Uncharacterized protein</fullName>
    </submittedName>
</protein>